<accession>A0A9Q3BC64</accession>
<reference evidence="2" key="1">
    <citation type="submission" date="2021-03" db="EMBL/GenBank/DDBJ databases">
        <title>Draft genome sequence of rust myrtle Austropuccinia psidii MF-1, a brazilian biotype.</title>
        <authorList>
            <person name="Quecine M.C."/>
            <person name="Pachon D.M.R."/>
            <person name="Bonatelli M.L."/>
            <person name="Correr F.H."/>
            <person name="Franceschini L.M."/>
            <person name="Leite T.F."/>
            <person name="Margarido G.R.A."/>
            <person name="Almeida C.A."/>
            <person name="Ferrarezi J.A."/>
            <person name="Labate C.A."/>
        </authorList>
    </citation>
    <scope>NUCLEOTIDE SEQUENCE</scope>
    <source>
        <strain evidence="2">MF-1</strain>
    </source>
</reference>
<name>A0A9Q3BC64_9BASI</name>
<gene>
    <name evidence="2" type="ORF">O181_001991</name>
</gene>
<evidence type="ECO:0000313" key="2">
    <source>
        <dbReference type="EMBL" id="MBW0462276.1"/>
    </source>
</evidence>
<dbReference type="AlphaFoldDB" id="A0A9Q3BC64"/>
<protein>
    <submittedName>
        <fullName evidence="2">Uncharacterized protein</fullName>
    </submittedName>
</protein>
<proteinExistence type="predicted"/>
<dbReference type="Proteomes" id="UP000765509">
    <property type="component" value="Unassembled WGS sequence"/>
</dbReference>
<organism evidence="2 3">
    <name type="scientific">Austropuccinia psidii MF-1</name>
    <dbReference type="NCBI Taxonomy" id="1389203"/>
    <lineage>
        <taxon>Eukaryota</taxon>
        <taxon>Fungi</taxon>
        <taxon>Dikarya</taxon>
        <taxon>Basidiomycota</taxon>
        <taxon>Pucciniomycotina</taxon>
        <taxon>Pucciniomycetes</taxon>
        <taxon>Pucciniales</taxon>
        <taxon>Sphaerophragmiaceae</taxon>
        <taxon>Austropuccinia</taxon>
    </lineage>
</organism>
<comment type="caution">
    <text evidence="2">The sequence shown here is derived from an EMBL/GenBank/DDBJ whole genome shotgun (WGS) entry which is preliminary data.</text>
</comment>
<evidence type="ECO:0000313" key="3">
    <source>
        <dbReference type="Proteomes" id="UP000765509"/>
    </source>
</evidence>
<dbReference type="EMBL" id="AVOT02000318">
    <property type="protein sequence ID" value="MBW0462276.1"/>
    <property type="molecule type" value="Genomic_DNA"/>
</dbReference>
<feature type="region of interest" description="Disordered" evidence="1">
    <location>
        <begin position="91"/>
        <end position="110"/>
    </location>
</feature>
<sequence>MSRLCQDNVNPHMCHMIMSLKAQTHFNTICKVQVITPHGARQKFGILIFVHEKTSSPPPDHLTPLTCLLSHLNWLPHPSLILPDPQHAYVHSPPSRCDSDTAPSSPPSPLLTLPHPATYHPYAHVVPCRHASDATYQPYAHIVPSQHSSNGAYHP</sequence>
<evidence type="ECO:0000256" key="1">
    <source>
        <dbReference type="SAM" id="MobiDB-lite"/>
    </source>
</evidence>
<keyword evidence="3" id="KW-1185">Reference proteome</keyword>